<name>A0A1X2I642_9FUNG</name>
<organism evidence="2 3">
    <name type="scientific">Absidia repens</name>
    <dbReference type="NCBI Taxonomy" id="90262"/>
    <lineage>
        <taxon>Eukaryota</taxon>
        <taxon>Fungi</taxon>
        <taxon>Fungi incertae sedis</taxon>
        <taxon>Mucoromycota</taxon>
        <taxon>Mucoromycotina</taxon>
        <taxon>Mucoromycetes</taxon>
        <taxon>Mucorales</taxon>
        <taxon>Cunninghamellaceae</taxon>
        <taxon>Absidia</taxon>
    </lineage>
</organism>
<evidence type="ECO:0000256" key="1">
    <source>
        <dbReference type="SAM" id="MobiDB-lite"/>
    </source>
</evidence>
<gene>
    <name evidence="2" type="ORF">BCR42DRAFT_454683</name>
</gene>
<dbReference type="EMBL" id="MCGE01000025">
    <property type="protein sequence ID" value="ORZ10168.1"/>
    <property type="molecule type" value="Genomic_DNA"/>
</dbReference>
<feature type="region of interest" description="Disordered" evidence="1">
    <location>
        <begin position="180"/>
        <end position="228"/>
    </location>
</feature>
<protein>
    <submittedName>
        <fullName evidence="2">Uncharacterized protein</fullName>
    </submittedName>
</protein>
<comment type="caution">
    <text evidence="2">The sequence shown here is derived from an EMBL/GenBank/DDBJ whole genome shotgun (WGS) entry which is preliminary data.</text>
</comment>
<sequence>MTILNRVGTSMRRWALATPKPSLFPSAIQPTTKMGSRLPATITPYYNNNNLSQQYRSMATVQSTTDVASASYHFKKQKHLPYFLEYLMWVVFGSECLHLIWIKSEYKEYKEHTQLKIALFNDLLALLESNSPVPESLREEIRMVMLNEKSNSKHAHHDNDIEDDYLEKLIAASEEADRIKATPSLSSATTPSPTLLDATQSSASASSDSHTKNDAPGGKEVKKPSFLI</sequence>
<evidence type="ECO:0000313" key="3">
    <source>
        <dbReference type="Proteomes" id="UP000193560"/>
    </source>
</evidence>
<keyword evidence="3" id="KW-1185">Reference proteome</keyword>
<reference evidence="2 3" key="1">
    <citation type="submission" date="2016-07" db="EMBL/GenBank/DDBJ databases">
        <title>Pervasive Adenine N6-methylation of Active Genes in Fungi.</title>
        <authorList>
            <consortium name="DOE Joint Genome Institute"/>
            <person name="Mondo S.J."/>
            <person name="Dannebaum R.O."/>
            <person name="Kuo R.C."/>
            <person name="Labutti K."/>
            <person name="Haridas S."/>
            <person name="Kuo A."/>
            <person name="Salamov A."/>
            <person name="Ahrendt S.R."/>
            <person name="Lipzen A."/>
            <person name="Sullivan W."/>
            <person name="Andreopoulos W.B."/>
            <person name="Clum A."/>
            <person name="Lindquist E."/>
            <person name="Daum C."/>
            <person name="Ramamoorthy G.K."/>
            <person name="Gryganskyi A."/>
            <person name="Culley D."/>
            <person name="Magnuson J.K."/>
            <person name="James T.Y."/>
            <person name="O'Malley M.A."/>
            <person name="Stajich J.E."/>
            <person name="Spatafora J.W."/>
            <person name="Visel A."/>
            <person name="Grigoriev I.V."/>
        </authorList>
    </citation>
    <scope>NUCLEOTIDE SEQUENCE [LARGE SCALE GENOMIC DNA]</scope>
    <source>
        <strain evidence="2 3">NRRL 1336</strain>
    </source>
</reference>
<proteinExistence type="predicted"/>
<dbReference type="AlphaFoldDB" id="A0A1X2I642"/>
<feature type="compositionally biased region" description="Low complexity" evidence="1">
    <location>
        <begin position="181"/>
        <end position="208"/>
    </location>
</feature>
<dbReference type="Proteomes" id="UP000193560">
    <property type="component" value="Unassembled WGS sequence"/>
</dbReference>
<evidence type="ECO:0000313" key="2">
    <source>
        <dbReference type="EMBL" id="ORZ10168.1"/>
    </source>
</evidence>
<accession>A0A1X2I642</accession>
<dbReference type="OrthoDB" id="2253354at2759"/>
<feature type="compositionally biased region" description="Basic and acidic residues" evidence="1">
    <location>
        <begin position="209"/>
        <end position="228"/>
    </location>
</feature>